<dbReference type="EMBL" id="JADZGI010000001">
    <property type="protein sequence ID" value="MBH0113842.1"/>
    <property type="molecule type" value="Genomic_DNA"/>
</dbReference>
<sequence length="350" mass="37189">MRISLACALALSPLTVPALALAQTGHAQMDHASHGHAGHDMTGMAQPAPEDDGQSHAGHGSNDATTMPDDHHGHGGRAGHHTMASDTGSDTSAMAMPDSAPVPHAPPPAAAFSGPAHAADQIYSPEAMGEARHMVTHEMGGMRTTFVQLDRLELQPTKGADGLAFEAGIRTGGDIDRIWIKTEGEGEIGSGINEAEVSALWSHAIGAWFDLQGGVRQRLREGPDRTELAVGVQGLAPYMFELDAAAYLSTHGELTAGVSAEVDQRLTQRLILQPRVEVQLSAQDISELEMGSGLTSLEAGLRLRYEFAREFAPYIGVEWQKKFGATARYARAAGEDPDRIVAVLGIRAWF</sequence>
<comment type="caution">
    <text evidence="3">The sequence shown here is derived from an EMBL/GenBank/DDBJ whole genome shotgun (WGS) entry which is preliminary data.</text>
</comment>
<reference evidence="3" key="1">
    <citation type="submission" date="2020-11" db="EMBL/GenBank/DDBJ databases">
        <title>Novosphingobium aureum sp. nov., a marine bacterium isolated from sediment of a salt flat.</title>
        <authorList>
            <person name="Yoo Y."/>
            <person name="Kim J.-J."/>
        </authorList>
    </citation>
    <scope>NUCLEOTIDE SEQUENCE</scope>
    <source>
        <strain evidence="3">YJ-S2-02</strain>
    </source>
</reference>
<dbReference type="GO" id="GO:0009279">
    <property type="term" value="C:cell outer membrane"/>
    <property type="evidence" value="ECO:0007669"/>
    <property type="project" value="InterPro"/>
</dbReference>
<dbReference type="Pfam" id="PF05275">
    <property type="entry name" value="CopB"/>
    <property type="match status" value="1"/>
</dbReference>
<dbReference type="RefSeq" id="WP_197164259.1">
    <property type="nucleotide sequence ID" value="NZ_JADZGI010000001.1"/>
</dbReference>
<keyword evidence="2" id="KW-0732">Signal</keyword>
<feature type="chain" id="PRO_5037553387" evidence="2">
    <location>
        <begin position="23"/>
        <end position="350"/>
    </location>
</feature>
<gene>
    <name evidence="3" type="ORF">I5E68_12890</name>
</gene>
<name>A0A931MLB5_9SPHN</name>
<proteinExistence type="predicted"/>
<dbReference type="GO" id="GO:0006878">
    <property type="term" value="P:intracellular copper ion homeostasis"/>
    <property type="evidence" value="ECO:0007669"/>
    <property type="project" value="InterPro"/>
</dbReference>
<dbReference type="Proteomes" id="UP000617634">
    <property type="component" value="Unassembled WGS sequence"/>
</dbReference>
<dbReference type="GO" id="GO:0005507">
    <property type="term" value="F:copper ion binding"/>
    <property type="evidence" value="ECO:0007669"/>
    <property type="project" value="InterPro"/>
</dbReference>
<dbReference type="InterPro" id="IPR007939">
    <property type="entry name" value="Cu-R_B_prcur"/>
</dbReference>
<evidence type="ECO:0000256" key="1">
    <source>
        <dbReference type="SAM" id="MobiDB-lite"/>
    </source>
</evidence>
<protein>
    <submittedName>
        <fullName evidence="3">Copper resistance protein B</fullName>
    </submittedName>
</protein>
<feature type="region of interest" description="Disordered" evidence="1">
    <location>
        <begin position="30"/>
        <end position="117"/>
    </location>
</feature>
<evidence type="ECO:0000313" key="3">
    <source>
        <dbReference type="EMBL" id="MBH0113842.1"/>
    </source>
</evidence>
<feature type="compositionally biased region" description="Basic and acidic residues" evidence="1">
    <location>
        <begin position="30"/>
        <end position="39"/>
    </location>
</feature>
<organism evidence="3 4">
    <name type="scientific">Novosphingobium aureum</name>
    <dbReference type="NCBI Taxonomy" id="2792964"/>
    <lineage>
        <taxon>Bacteria</taxon>
        <taxon>Pseudomonadati</taxon>
        <taxon>Pseudomonadota</taxon>
        <taxon>Alphaproteobacteria</taxon>
        <taxon>Sphingomonadales</taxon>
        <taxon>Sphingomonadaceae</taxon>
        <taxon>Novosphingobium</taxon>
    </lineage>
</organism>
<keyword evidence="4" id="KW-1185">Reference proteome</keyword>
<feature type="signal peptide" evidence="2">
    <location>
        <begin position="1"/>
        <end position="22"/>
    </location>
</feature>
<accession>A0A931MLB5</accession>
<evidence type="ECO:0000313" key="4">
    <source>
        <dbReference type="Proteomes" id="UP000617634"/>
    </source>
</evidence>
<dbReference type="AlphaFoldDB" id="A0A931MLB5"/>
<evidence type="ECO:0000256" key="2">
    <source>
        <dbReference type="SAM" id="SignalP"/>
    </source>
</evidence>